<evidence type="ECO:0000256" key="1">
    <source>
        <dbReference type="SAM" id="MobiDB-lite"/>
    </source>
</evidence>
<gene>
    <name evidence="2" type="ORF">PTE30175_01208</name>
</gene>
<evidence type="ECO:0000313" key="3">
    <source>
        <dbReference type="Proteomes" id="UP000414233"/>
    </source>
</evidence>
<evidence type="ECO:0000313" key="2">
    <source>
        <dbReference type="EMBL" id="VVD84118.1"/>
    </source>
</evidence>
<accession>A0A5E4TC66</accession>
<feature type="compositionally biased region" description="Polar residues" evidence="1">
    <location>
        <begin position="336"/>
        <end position="346"/>
    </location>
</feature>
<dbReference type="Proteomes" id="UP000414233">
    <property type="component" value="Unassembled WGS sequence"/>
</dbReference>
<proteinExistence type="predicted"/>
<dbReference type="AlphaFoldDB" id="A0A5E4TC66"/>
<dbReference type="RefSeq" id="WP_150696156.1">
    <property type="nucleotide sequence ID" value="NZ_CABPRZ010000004.1"/>
</dbReference>
<sequence>MSKTSIGKEMLDQAVDVTKQLGVTGLKTFRLVYNAQSSTDNPTAKVFANGRQQVHIEVHIDARDADGVHVDLPSDFVNNISLFSYDKSTDINFIGGWKSSRIKDIYDPFPVSKNEAPGEVVFEPESYGASGVESKNTLNIFSLWATTTSLEALRISAVARLASGAEYQTNHRDVPAGGEGHQGKFNSSVTVQPVRPEVYDADHFELERIDEKEQNNMDVDLYFVSLKNKQMRIVSSFQRGYNENGMYYSWPKSPRKIQFAHPVAPAESQFTYRTTGDTGAFITYRINYRPGKATAARIIDRNRNNHRGPQLSTDAQMTYTDNFGNEHQIRLFHSSNGNTIHLSNPRSAEAEDDVSAPIDDPAA</sequence>
<reference evidence="2 3" key="1">
    <citation type="submission" date="2019-08" db="EMBL/GenBank/DDBJ databases">
        <authorList>
            <person name="Peeters C."/>
        </authorList>
    </citation>
    <scope>NUCLEOTIDE SEQUENCE [LARGE SCALE GENOMIC DNA]</scope>
    <source>
        <strain evidence="2 3">LMG 30175</strain>
    </source>
</reference>
<organism evidence="2 3">
    <name type="scientific">Pandoraea terrae</name>
    <dbReference type="NCBI Taxonomy" id="1537710"/>
    <lineage>
        <taxon>Bacteria</taxon>
        <taxon>Pseudomonadati</taxon>
        <taxon>Pseudomonadota</taxon>
        <taxon>Betaproteobacteria</taxon>
        <taxon>Burkholderiales</taxon>
        <taxon>Burkholderiaceae</taxon>
        <taxon>Pandoraea</taxon>
    </lineage>
</organism>
<protein>
    <submittedName>
        <fullName evidence="2">Uncharacterized protein</fullName>
    </submittedName>
</protein>
<feature type="region of interest" description="Disordered" evidence="1">
    <location>
        <begin position="336"/>
        <end position="363"/>
    </location>
</feature>
<dbReference type="EMBL" id="CABPRZ010000004">
    <property type="protein sequence ID" value="VVD84118.1"/>
    <property type="molecule type" value="Genomic_DNA"/>
</dbReference>
<keyword evidence="3" id="KW-1185">Reference proteome</keyword>
<name>A0A5E4TC66_9BURK</name>